<feature type="transmembrane region" description="Helical" evidence="10">
    <location>
        <begin position="231"/>
        <end position="252"/>
    </location>
</feature>
<keyword evidence="4" id="KW-0547">Nucleotide-binding</keyword>
<dbReference type="Pfam" id="PF00664">
    <property type="entry name" value="ABC_membrane"/>
    <property type="match status" value="1"/>
</dbReference>
<feature type="domain" description="ABC transmembrane type-1" evidence="12">
    <location>
        <begin position="163"/>
        <end position="444"/>
    </location>
</feature>
<keyword evidence="15" id="KW-1185">Reference proteome</keyword>
<dbReference type="InterPro" id="IPR027417">
    <property type="entry name" value="P-loop_NTPase"/>
</dbReference>
<feature type="transmembrane region" description="Helical" evidence="10">
    <location>
        <begin position="287"/>
        <end position="314"/>
    </location>
</feature>
<dbReference type="PROSITE" id="PS50929">
    <property type="entry name" value="ABC_TM1F"/>
    <property type="match status" value="1"/>
</dbReference>
<dbReference type="PROSITE" id="PS50990">
    <property type="entry name" value="PEPTIDASE_C39"/>
    <property type="match status" value="1"/>
</dbReference>
<dbReference type="CDD" id="cd03228">
    <property type="entry name" value="ABCC_MRP_Like"/>
    <property type="match status" value="1"/>
</dbReference>
<comment type="caution">
    <text evidence="14">The sequence shown here is derived from an EMBL/GenBank/DDBJ whole genome shotgun (WGS) entry which is preliminary data.</text>
</comment>
<evidence type="ECO:0000313" key="14">
    <source>
        <dbReference type="EMBL" id="MFC5507358.1"/>
    </source>
</evidence>
<feature type="transmembrane region" description="Helical" evidence="10">
    <location>
        <begin position="384"/>
        <end position="409"/>
    </location>
</feature>
<keyword evidence="7 10" id="KW-1133">Transmembrane helix</keyword>
<keyword evidence="6" id="KW-0067">ATP-binding</keyword>
<dbReference type="InterPro" id="IPR003593">
    <property type="entry name" value="AAA+_ATPase"/>
</dbReference>
<feature type="domain" description="ABC transporter" evidence="11">
    <location>
        <begin position="482"/>
        <end position="714"/>
    </location>
</feature>
<accession>A0ABW0P5A8</accession>
<dbReference type="InterPro" id="IPR005074">
    <property type="entry name" value="Peptidase_C39"/>
</dbReference>
<keyword evidence="5" id="KW-0378">Hydrolase</keyword>
<feature type="transmembrane region" description="Helical" evidence="10">
    <location>
        <begin position="161"/>
        <end position="186"/>
    </location>
</feature>
<dbReference type="Proteomes" id="UP001596060">
    <property type="component" value="Unassembled WGS sequence"/>
</dbReference>
<evidence type="ECO:0000256" key="1">
    <source>
        <dbReference type="ARBA" id="ARBA00004651"/>
    </source>
</evidence>
<evidence type="ECO:0000256" key="8">
    <source>
        <dbReference type="ARBA" id="ARBA00023136"/>
    </source>
</evidence>
<keyword evidence="8 10" id="KW-0472">Membrane</keyword>
<feature type="transmembrane region" description="Helical" evidence="10">
    <location>
        <begin position="198"/>
        <end position="219"/>
    </location>
</feature>
<feature type="transmembrane region" description="Helical" evidence="10">
    <location>
        <begin position="415"/>
        <end position="438"/>
    </location>
</feature>
<comment type="similarity">
    <text evidence="2">Belongs to the ABC transporter superfamily.</text>
</comment>
<evidence type="ECO:0000256" key="7">
    <source>
        <dbReference type="ARBA" id="ARBA00022989"/>
    </source>
</evidence>
<proteinExistence type="inferred from homology"/>
<keyword evidence="3 10" id="KW-0812">Transmembrane</keyword>
<sequence length="731" mass="76408">MSIFGGGTPVILQMEATECGAACLAMVLAAHGRPITLEEARVACATARDGVDAARLVVAARSFGLETHGLRREPEDLALLPMPLILHWNFDHFVILDRVTRSGFVILDPACGRRLVDRAEFGRSFTGVALSFQPGPGFERRPPRRTTLGLLLDEARRSPDAIALTALLGLVGIVPALALTAAIGVFADHVVGQSRLAWALALLGAILGAGLLQFVLGVLRERIVAALRSKIATHVAVAGFWRALHLPASFFAQRSAGEIVSRLRLGSSVGEIVGGPLARLVPDGVQALGYLGVMALFSPGLAAVLAVVCCVNLISMTALSRRVAAANAAAQVAEGAAAGIATAGMAALSTYRLHGRERLLVERIAAAEDTALDREQRIGVLRAIGLAAPAASGLAMTIAVLTVGAVLVMDGALTLGGLIACQMIAGLINGPVVSLAAAMPHLQEAGGAFARIDDLQRYPLARAFEPDRQAQERQPFRITGHVRLEAVSFGFAPGQPLLRDITLDIPPGRILAILGPSGSGKSTLARLIAGMTEPDAGRVLLDGIGLEDWPQPLLRRTLQYVPQQAAVFSGSLDDNLHLWDHAIRQQDSAQAILRTGLHGVVAARAHGMHSLLSGHSPALSGGEIQRLALARALSRAPRVLVLDETTSALDFAAEADILDQLRLSGATVVIVTHRTGTALRCDDAILLDQGAIVACGAPGAILLRETMAAADPSLPRPDRAEARAAIGAASR</sequence>
<dbReference type="Gene3D" id="1.20.1560.10">
    <property type="entry name" value="ABC transporter type 1, transmembrane domain"/>
    <property type="match status" value="1"/>
</dbReference>
<dbReference type="EMBL" id="JBHSLU010000063">
    <property type="protein sequence ID" value="MFC5507358.1"/>
    <property type="molecule type" value="Genomic_DNA"/>
</dbReference>
<evidence type="ECO:0000256" key="5">
    <source>
        <dbReference type="ARBA" id="ARBA00022801"/>
    </source>
</evidence>
<gene>
    <name evidence="14" type="ORF">ACFPN9_19125</name>
</gene>
<organism evidence="14 15">
    <name type="scientific">Bosea massiliensis</name>
    <dbReference type="NCBI Taxonomy" id="151419"/>
    <lineage>
        <taxon>Bacteria</taxon>
        <taxon>Pseudomonadati</taxon>
        <taxon>Pseudomonadota</taxon>
        <taxon>Alphaproteobacteria</taxon>
        <taxon>Hyphomicrobiales</taxon>
        <taxon>Boseaceae</taxon>
        <taxon>Bosea</taxon>
    </lineage>
</organism>
<evidence type="ECO:0000259" key="12">
    <source>
        <dbReference type="PROSITE" id="PS50929"/>
    </source>
</evidence>
<dbReference type="InterPro" id="IPR039421">
    <property type="entry name" value="Type_1_exporter"/>
</dbReference>
<dbReference type="SMART" id="SM00382">
    <property type="entry name" value="AAA"/>
    <property type="match status" value="1"/>
</dbReference>
<evidence type="ECO:0000256" key="4">
    <source>
        <dbReference type="ARBA" id="ARBA00022741"/>
    </source>
</evidence>
<dbReference type="InterPro" id="IPR011527">
    <property type="entry name" value="ABC1_TM_dom"/>
</dbReference>
<dbReference type="Pfam" id="PF03412">
    <property type="entry name" value="Peptidase_C39"/>
    <property type="match status" value="1"/>
</dbReference>
<evidence type="ECO:0000256" key="10">
    <source>
        <dbReference type="SAM" id="Phobius"/>
    </source>
</evidence>
<evidence type="ECO:0000256" key="6">
    <source>
        <dbReference type="ARBA" id="ARBA00022840"/>
    </source>
</evidence>
<reference evidence="15" key="1">
    <citation type="journal article" date="2019" name="Int. J. Syst. Evol. Microbiol.">
        <title>The Global Catalogue of Microorganisms (GCM) 10K type strain sequencing project: providing services to taxonomists for standard genome sequencing and annotation.</title>
        <authorList>
            <consortium name="The Broad Institute Genomics Platform"/>
            <consortium name="The Broad Institute Genome Sequencing Center for Infectious Disease"/>
            <person name="Wu L."/>
            <person name="Ma J."/>
        </authorList>
    </citation>
    <scope>NUCLEOTIDE SEQUENCE [LARGE SCALE GENOMIC DNA]</scope>
    <source>
        <strain evidence="15">CCUG 43117</strain>
    </source>
</reference>
<evidence type="ECO:0000256" key="2">
    <source>
        <dbReference type="ARBA" id="ARBA00005417"/>
    </source>
</evidence>
<dbReference type="SUPFAM" id="SSF90123">
    <property type="entry name" value="ABC transporter transmembrane region"/>
    <property type="match status" value="1"/>
</dbReference>
<dbReference type="SUPFAM" id="SSF52540">
    <property type="entry name" value="P-loop containing nucleoside triphosphate hydrolases"/>
    <property type="match status" value="1"/>
</dbReference>
<dbReference type="Gene3D" id="3.90.70.10">
    <property type="entry name" value="Cysteine proteinases"/>
    <property type="match status" value="1"/>
</dbReference>
<dbReference type="Pfam" id="PF00005">
    <property type="entry name" value="ABC_tran"/>
    <property type="match status" value="1"/>
</dbReference>
<feature type="region of interest" description="Disordered" evidence="9">
    <location>
        <begin position="712"/>
        <end position="731"/>
    </location>
</feature>
<dbReference type="Gene3D" id="3.40.50.300">
    <property type="entry name" value="P-loop containing nucleotide triphosphate hydrolases"/>
    <property type="match status" value="1"/>
</dbReference>
<evidence type="ECO:0000313" key="15">
    <source>
        <dbReference type="Proteomes" id="UP001596060"/>
    </source>
</evidence>
<evidence type="ECO:0000259" key="13">
    <source>
        <dbReference type="PROSITE" id="PS50990"/>
    </source>
</evidence>
<evidence type="ECO:0000256" key="9">
    <source>
        <dbReference type="SAM" id="MobiDB-lite"/>
    </source>
</evidence>
<evidence type="ECO:0000256" key="3">
    <source>
        <dbReference type="ARBA" id="ARBA00022692"/>
    </source>
</evidence>
<dbReference type="InterPro" id="IPR036640">
    <property type="entry name" value="ABC1_TM_sf"/>
</dbReference>
<dbReference type="InterPro" id="IPR003439">
    <property type="entry name" value="ABC_transporter-like_ATP-bd"/>
</dbReference>
<comment type="subcellular location">
    <subcellularLocation>
        <location evidence="1">Cell membrane</location>
        <topology evidence="1">Multi-pass membrane protein</topology>
    </subcellularLocation>
</comment>
<dbReference type="PROSITE" id="PS50893">
    <property type="entry name" value="ABC_TRANSPORTER_2"/>
    <property type="match status" value="1"/>
</dbReference>
<dbReference type="RefSeq" id="WP_066717261.1">
    <property type="nucleotide sequence ID" value="NZ_JBHSLU010000063.1"/>
</dbReference>
<feature type="domain" description="Peptidase C39" evidence="13">
    <location>
        <begin position="13"/>
        <end position="132"/>
    </location>
</feature>
<dbReference type="PANTHER" id="PTHR43394:SF1">
    <property type="entry name" value="ATP-BINDING CASSETTE SUB-FAMILY B MEMBER 10, MITOCHONDRIAL"/>
    <property type="match status" value="1"/>
</dbReference>
<protein>
    <submittedName>
        <fullName evidence="14">Peptidase domain-containing ABC transporter</fullName>
    </submittedName>
</protein>
<dbReference type="PROSITE" id="PS00211">
    <property type="entry name" value="ABC_TRANSPORTER_1"/>
    <property type="match status" value="1"/>
</dbReference>
<dbReference type="InterPro" id="IPR017871">
    <property type="entry name" value="ABC_transporter-like_CS"/>
</dbReference>
<evidence type="ECO:0000259" key="11">
    <source>
        <dbReference type="PROSITE" id="PS50893"/>
    </source>
</evidence>
<dbReference type="PANTHER" id="PTHR43394">
    <property type="entry name" value="ATP-DEPENDENT PERMEASE MDL1, MITOCHONDRIAL"/>
    <property type="match status" value="1"/>
</dbReference>
<name>A0ABW0P5A8_9HYPH</name>